<name>A0A158Q418_DRAME</name>
<evidence type="ECO:0000313" key="5">
    <source>
        <dbReference type="Proteomes" id="UP000274756"/>
    </source>
</evidence>
<evidence type="ECO:0000259" key="2">
    <source>
        <dbReference type="Pfam" id="PF21031"/>
    </source>
</evidence>
<dbReference type="SUPFAM" id="SSF50978">
    <property type="entry name" value="WD40 repeat-like"/>
    <property type="match status" value="1"/>
</dbReference>
<dbReference type="InterPro" id="IPR036322">
    <property type="entry name" value="WD40_repeat_dom_sf"/>
</dbReference>
<dbReference type="InterPro" id="IPR001680">
    <property type="entry name" value="WD40_rpt"/>
</dbReference>
<dbReference type="InterPro" id="IPR015943">
    <property type="entry name" value="WD40/YVTN_repeat-like_dom_sf"/>
</dbReference>
<keyword evidence="1" id="KW-0853">WD repeat</keyword>
<dbReference type="EMBL" id="UYYG01001163">
    <property type="protein sequence ID" value="VDN57831.1"/>
    <property type="molecule type" value="Genomic_DNA"/>
</dbReference>
<dbReference type="AlphaFoldDB" id="A0A158Q418"/>
<evidence type="ECO:0000256" key="1">
    <source>
        <dbReference type="PROSITE-ProRule" id="PRU00221"/>
    </source>
</evidence>
<organism evidence="4 6">
    <name type="scientific">Dracunculus medinensis</name>
    <name type="common">Guinea worm</name>
    <dbReference type="NCBI Taxonomy" id="318479"/>
    <lineage>
        <taxon>Eukaryota</taxon>
        <taxon>Metazoa</taxon>
        <taxon>Ecdysozoa</taxon>
        <taxon>Nematoda</taxon>
        <taxon>Chromadorea</taxon>
        <taxon>Rhabditida</taxon>
        <taxon>Spirurina</taxon>
        <taxon>Dracunculoidea</taxon>
        <taxon>Dracunculidae</taxon>
        <taxon>Dracunculus</taxon>
    </lineage>
</organism>
<dbReference type="InterPro" id="IPR049546">
    <property type="entry name" value="WDR54_beta_prop"/>
</dbReference>
<dbReference type="OrthoDB" id="756370at2759"/>
<accession>A0A158Q418</accession>
<reference evidence="6" key="1">
    <citation type="submission" date="2016-04" db="UniProtKB">
        <authorList>
            <consortium name="WormBaseParasite"/>
        </authorList>
    </citation>
    <scope>IDENTIFICATION</scope>
</reference>
<dbReference type="PROSITE" id="PS50294">
    <property type="entry name" value="WD_REPEATS_REGION"/>
    <property type="match status" value="1"/>
</dbReference>
<dbReference type="PROSITE" id="PS50082">
    <property type="entry name" value="WD_REPEATS_2"/>
    <property type="match status" value="1"/>
</dbReference>
<feature type="domain" description="WD repeat-containing protein 54 beta-propeller" evidence="2">
    <location>
        <begin position="50"/>
        <end position="202"/>
    </location>
</feature>
<evidence type="ECO:0000313" key="4">
    <source>
        <dbReference type="Proteomes" id="UP000038040"/>
    </source>
</evidence>
<protein>
    <submittedName>
        <fullName evidence="6">WD_REPEATS_REGION domain-containing protein</fullName>
    </submittedName>
</protein>
<proteinExistence type="predicted"/>
<feature type="repeat" description="WD" evidence="1">
    <location>
        <begin position="168"/>
        <end position="201"/>
    </location>
</feature>
<dbReference type="Gene3D" id="2.130.10.10">
    <property type="entry name" value="YVTN repeat-like/Quinoprotein amine dehydrogenase"/>
    <property type="match status" value="1"/>
</dbReference>
<reference evidence="3 5" key="2">
    <citation type="submission" date="2018-11" db="EMBL/GenBank/DDBJ databases">
        <authorList>
            <consortium name="Pathogen Informatics"/>
        </authorList>
    </citation>
    <scope>NUCLEOTIDE SEQUENCE [LARGE SCALE GENOMIC DNA]</scope>
</reference>
<dbReference type="WBParaSite" id="DME_0000379901-mRNA-1">
    <property type="protein sequence ID" value="DME_0000379901-mRNA-1"/>
    <property type="gene ID" value="DME_0000379901"/>
</dbReference>
<gene>
    <name evidence="3" type="ORF">DME_LOCUS7804</name>
</gene>
<evidence type="ECO:0000313" key="6">
    <source>
        <dbReference type="WBParaSite" id="DME_0000379901-mRNA-1"/>
    </source>
</evidence>
<dbReference type="Proteomes" id="UP000038040">
    <property type="component" value="Unplaced"/>
</dbReference>
<dbReference type="Pfam" id="PF21031">
    <property type="entry name" value="WDR54"/>
    <property type="match status" value="1"/>
</dbReference>
<keyword evidence="5" id="KW-1185">Reference proteome</keyword>
<sequence length="222" mass="24921">MYELSKEIFMVNGSASNFPNNLDIHYDESKKLTYACIVHKQQVYDCPLQFTRGITSVNNLILVGTHIGDILVFEYANENSISSKKVIQEHHCAIVDIIKHESEDVICSCDVVGNIVIWTKSMKNIQSATSTGFDINCFNMLKNYLVIGTMIGEILLYSLNGAQLLIKINAHCRQINAISTASDNNYILTVAEDSIVHVWSLLMDTDPILTKSMKLQERFLGP</sequence>
<dbReference type="SMART" id="SM00320">
    <property type="entry name" value="WD40"/>
    <property type="match status" value="2"/>
</dbReference>
<evidence type="ECO:0000313" key="3">
    <source>
        <dbReference type="EMBL" id="VDN57831.1"/>
    </source>
</evidence>
<dbReference type="Proteomes" id="UP000274756">
    <property type="component" value="Unassembled WGS sequence"/>
</dbReference>
<dbReference type="STRING" id="318479.A0A158Q418"/>